<dbReference type="PANTHER" id="PTHR43281">
    <property type="entry name" value="FARNESYL DIPHOSPHATE SYNTHASE"/>
    <property type="match status" value="1"/>
</dbReference>
<evidence type="ECO:0000313" key="9">
    <source>
        <dbReference type="EMBL" id="KZV19007.1"/>
    </source>
</evidence>
<comment type="pathway">
    <text evidence="2">Isoprenoid biosynthesis.</text>
</comment>
<dbReference type="PANTHER" id="PTHR43281:SF24">
    <property type="entry name" value="OS07G0580900 PROTEIN"/>
    <property type="match status" value="1"/>
</dbReference>
<evidence type="ECO:0000256" key="7">
    <source>
        <dbReference type="ARBA" id="ARBA00023229"/>
    </source>
</evidence>
<dbReference type="InterPro" id="IPR008949">
    <property type="entry name" value="Isoprenoid_synthase_dom_sf"/>
</dbReference>
<name>A0A2Z7AD85_9LAMI</name>
<dbReference type="GO" id="GO:0005737">
    <property type="term" value="C:cytoplasm"/>
    <property type="evidence" value="ECO:0007669"/>
    <property type="project" value="UniProtKB-ARBA"/>
</dbReference>
<proteinExistence type="inferred from homology"/>
<accession>A0A2Z7AD85</accession>
<evidence type="ECO:0000256" key="8">
    <source>
        <dbReference type="RuleBase" id="RU004466"/>
    </source>
</evidence>
<dbReference type="SFLD" id="SFLDS00005">
    <property type="entry name" value="Isoprenoid_Synthase_Type_I"/>
    <property type="match status" value="1"/>
</dbReference>
<sequence>MSLFNSATTWAQLKPFNNVNVGHQKSRFTSSIFSHPLKNNLPIPLILPKPYPHPSPVSSIPISSLHTIRASKTSFDFESYMLEKASEVNKALERFISLEEPSKVRESIRYSLLAGGKRIRPMLCLAACELVGGDDSKAMPAACAVEMIHTMSLMHDDLPCIDNSDMRRGKPTNHKEFGEPVALLAGDALLALAFEHVAGATRRVPAERVVRTIRELGRSCGCQGIPTGQIADLDYEGMSGEIGLQHMEYVHMRKTGALLEASVVSGAILGGADDEEIEKLRKFSRCIGLLFQVIDDILDITKSSEELGKTAGTDLVLDKSTYPKLIGIENSRESAQKLNGEAKEELAGFDPEKTLQLIALTDYITYRGN</sequence>
<dbReference type="Gene3D" id="1.10.600.10">
    <property type="entry name" value="Farnesyl Diphosphate Synthase"/>
    <property type="match status" value="1"/>
</dbReference>
<dbReference type="AlphaFoldDB" id="A0A2Z7AD85"/>
<keyword evidence="4 8" id="KW-0808">Transferase</keyword>
<dbReference type="NCBIfam" id="NF045485">
    <property type="entry name" value="FPPsyn"/>
    <property type="match status" value="1"/>
</dbReference>
<comment type="cofactor">
    <cofactor evidence="1">
        <name>Mg(2+)</name>
        <dbReference type="ChEBI" id="CHEBI:18420"/>
    </cofactor>
</comment>
<dbReference type="OrthoDB" id="6921389at2759"/>
<dbReference type="EMBL" id="KV017149">
    <property type="protein sequence ID" value="KZV19007.1"/>
    <property type="molecule type" value="Genomic_DNA"/>
</dbReference>
<dbReference type="Proteomes" id="UP000250235">
    <property type="component" value="Unassembled WGS sequence"/>
</dbReference>
<gene>
    <name evidence="9" type="ORF">F511_08435</name>
</gene>
<evidence type="ECO:0000256" key="3">
    <source>
        <dbReference type="ARBA" id="ARBA00006706"/>
    </source>
</evidence>
<dbReference type="FunFam" id="1.10.600.10:FF:000001">
    <property type="entry name" value="Geranylgeranyl diphosphate synthase"/>
    <property type="match status" value="1"/>
</dbReference>
<reference evidence="9 10" key="1">
    <citation type="journal article" date="2015" name="Proc. Natl. Acad. Sci. U.S.A.">
        <title>The resurrection genome of Boea hygrometrica: A blueprint for survival of dehydration.</title>
        <authorList>
            <person name="Xiao L."/>
            <person name="Yang G."/>
            <person name="Zhang L."/>
            <person name="Yang X."/>
            <person name="Zhao S."/>
            <person name="Ji Z."/>
            <person name="Zhou Q."/>
            <person name="Hu M."/>
            <person name="Wang Y."/>
            <person name="Chen M."/>
            <person name="Xu Y."/>
            <person name="Jin H."/>
            <person name="Xiao X."/>
            <person name="Hu G."/>
            <person name="Bao F."/>
            <person name="Hu Y."/>
            <person name="Wan P."/>
            <person name="Li L."/>
            <person name="Deng X."/>
            <person name="Kuang T."/>
            <person name="Xiang C."/>
            <person name="Zhu J.K."/>
            <person name="Oliver M.J."/>
            <person name="He Y."/>
        </authorList>
    </citation>
    <scope>NUCLEOTIDE SEQUENCE [LARGE SCALE GENOMIC DNA]</scope>
    <source>
        <strain evidence="10">cv. XS01</strain>
    </source>
</reference>
<evidence type="ECO:0000256" key="5">
    <source>
        <dbReference type="ARBA" id="ARBA00022723"/>
    </source>
</evidence>
<dbReference type="GO" id="GO:0008299">
    <property type="term" value="P:isoprenoid biosynthetic process"/>
    <property type="evidence" value="ECO:0007669"/>
    <property type="project" value="UniProtKB-KW"/>
</dbReference>
<keyword evidence="7" id="KW-0414">Isoprene biosynthesis</keyword>
<dbReference type="PROSITE" id="PS00723">
    <property type="entry name" value="POLYPRENYL_SYNTHASE_1"/>
    <property type="match status" value="1"/>
</dbReference>
<dbReference type="SFLD" id="SFLDG01017">
    <property type="entry name" value="Polyprenyl_Transferase_Like"/>
    <property type="match status" value="1"/>
</dbReference>
<evidence type="ECO:0000256" key="6">
    <source>
        <dbReference type="ARBA" id="ARBA00022842"/>
    </source>
</evidence>
<evidence type="ECO:0000256" key="4">
    <source>
        <dbReference type="ARBA" id="ARBA00022679"/>
    </source>
</evidence>
<dbReference type="CDD" id="cd00685">
    <property type="entry name" value="Trans_IPPS_HT"/>
    <property type="match status" value="1"/>
</dbReference>
<keyword evidence="5" id="KW-0479">Metal-binding</keyword>
<organism evidence="9 10">
    <name type="scientific">Dorcoceras hygrometricum</name>
    <dbReference type="NCBI Taxonomy" id="472368"/>
    <lineage>
        <taxon>Eukaryota</taxon>
        <taxon>Viridiplantae</taxon>
        <taxon>Streptophyta</taxon>
        <taxon>Embryophyta</taxon>
        <taxon>Tracheophyta</taxon>
        <taxon>Spermatophyta</taxon>
        <taxon>Magnoliopsida</taxon>
        <taxon>eudicotyledons</taxon>
        <taxon>Gunneridae</taxon>
        <taxon>Pentapetalae</taxon>
        <taxon>asterids</taxon>
        <taxon>lamiids</taxon>
        <taxon>Lamiales</taxon>
        <taxon>Gesneriaceae</taxon>
        <taxon>Didymocarpoideae</taxon>
        <taxon>Trichosporeae</taxon>
        <taxon>Loxocarpinae</taxon>
        <taxon>Dorcoceras</taxon>
    </lineage>
</organism>
<evidence type="ECO:0000256" key="2">
    <source>
        <dbReference type="ARBA" id="ARBA00005128"/>
    </source>
</evidence>
<protein>
    <submittedName>
        <fullName evidence="9">Geranylgeranyl pyrophosphate synthase, chloroplastic</fullName>
    </submittedName>
</protein>
<keyword evidence="6" id="KW-0460">Magnesium</keyword>
<keyword evidence="10" id="KW-1185">Reference proteome</keyword>
<dbReference type="GO" id="GO:0046872">
    <property type="term" value="F:metal ion binding"/>
    <property type="evidence" value="ECO:0007669"/>
    <property type="project" value="UniProtKB-KW"/>
</dbReference>
<dbReference type="PROSITE" id="PS00444">
    <property type="entry name" value="POLYPRENYL_SYNTHASE_2"/>
    <property type="match status" value="1"/>
</dbReference>
<comment type="similarity">
    <text evidence="3 8">Belongs to the FPP/GGPP synthase family.</text>
</comment>
<dbReference type="SUPFAM" id="SSF48576">
    <property type="entry name" value="Terpenoid synthases"/>
    <property type="match status" value="1"/>
</dbReference>
<dbReference type="GO" id="GO:0004311">
    <property type="term" value="F:geranylgeranyl diphosphate synthase activity"/>
    <property type="evidence" value="ECO:0007669"/>
    <property type="project" value="TreeGrafter"/>
</dbReference>
<dbReference type="Pfam" id="PF00348">
    <property type="entry name" value="polyprenyl_synt"/>
    <property type="match status" value="1"/>
</dbReference>
<dbReference type="InterPro" id="IPR000092">
    <property type="entry name" value="Polyprenyl_synt"/>
</dbReference>
<dbReference type="InterPro" id="IPR053378">
    <property type="entry name" value="Prenyl_diphosphate_synthase"/>
</dbReference>
<evidence type="ECO:0000256" key="1">
    <source>
        <dbReference type="ARBA" id="ARBA00001946"/>
    </source>
</evidence>
<evidence type="ECO:0000313" key="10">
    <source>
        <dbReference type="Proteomes" id="UP000250235"/>
    </source>
</evidence>
<dbReference type="InterPro" id="IPR033749">
    <property type="entry name" value="Polyprenyl_synt_CS"/>
</dbReference>